<evidence type="ECO:0000313" key="1">
    <source>
        <dbReference type="EMBL" id="MEQ2254943.1"/>
    </source>
</evidence>
<evidence type="ECO:0000313" key="2">
    <source>
        <dbReference type="Proteomes" id="UP001482620"/>
    </source>
</evidence>
<sequence length="115" mass="13206">MATFVGCSQAELVVESFYPQLQPFKDTLLKTHTDQHENTSRQLQPLNLRTKKFGPGPADFFQFFMGFSYNHHTRHISTTYKTGCNEWTVKKVLQHAATMLTRKGAPLPCACRVYH</sequence>
<dbReference type="EMBL" id="JAHRIQ010104874">
    <property type="protein sequence ID" value="MEQ2254943.1"/>
    <property type="molecule type" value="Genomic_DNA"/>
</dbReference>
<comment type="caution">
    <text evidence="1">The sequence shown here is derived from an EMBL/GenBank/DDBJ whole genome shotgun (WGS) entry which is preliminary data.</text>
</comment>
<organism evidence="1 2">
    <name type="scientific">Ilyodon furcidens</name>
    <name type="common">goldbreast splitfin</name>
    <dbReference type="NCBI Taxonomy" id="33524"/>
    <lineage>
        <taxon>Eukaryota</taxon>
        <taxon>Metazoa</taxon>
        <taxon>Chordata</taxon>
        <taxon>Craniata</taxon>
        <taxon>Vertebrata</taxon>
        <taxon>Euteleostomi</taxon>
        <taxon>Actinopterygii</taxon>
        <taxon>Neopterygii</taxon>
        <taxon>Teleostei</taxon>
        <taxon>Neoteleostei</taxon>
        <taxon>Acanthomorphata</taxon>
        <taxon>Ovalentaria</taxon>
        <taxon>Atherinomorphae</taxon>
        <taxon>Cyprinodontiformes</taxon>
        <taxon>Goodeidae</taxon>
        <taxon>Ilyodon</taxon>
    </lineage>
</organism>
<reference evidence="1 2" key="1">
    <citation type="submission" date="2021-06" db="EMBL/GenBank/DDBJ databases">
        <authorList>
            <person name="Palmer J.M."/>
        </authorList>
    </citation>
    <scope>NUCLEOTIDE SEQUENCE [LARGE SCALE GENOMIC DNA]</scope>
    <source>
        <strain evidence="2">if_2019</strain>
        <tissue evidence="1">Muscle</tissue>
    </source>
</reference>
<name>A0ABV0VCB4_9TELE</name>
<gene>
    <name evidence="1" type="ORF">ILYODFUR_008850</name>
</gene>
<keyword evidence="2" id="KW-1185">Reference proteome</keyword>
<protein>
    <submittedName>
        <fullName evidence="1">Uncharacterized protein</fullName>
    </submittedName>
</protein>
<dbReference type="Proteomes" id="UP001482620">
    <property type="component" value="Unassembled WGS sequence"/>
</dbReference>
<accession>A0ABV0VCB4</accession>
<proteinExistence type="predicted"/>